<dbReference type="Pfam" id="PF07719">
    <property type="entry name" value="TPR_2"/>
    <property type="match status" value="1"/>
</dbReference>
<dbReference type="AlphaFoldDB" id="A0A0E3LHL1"/>
<keyword evidence="2 3" id="KW-0802">TPR repeat</keyword>
<dbReference type="Proteomes" id="UP000033096">
    <property type="component" value="Chromosome"/>
</dbReference>
<gene>
    <name evidence="4" type="ORF">MSVAZ_2192</name>
</gene>
<feature type="repeat" description="TPR" evidence="3">
    <location>
        <begin position="95"/>
        <end position="128"/>
    </location>
</feature>
<dbReference type="InterPro" id="IPR019734">
    <property type="entry name" value="TPR_rpt"/>
</dbReference>
<evidence type="ECO:0000256" key="3">
    <source>
        <dbReference type="PROSITE-ProRule" id="PRU00339"/>
    </source>
</evidence>
<evidence type="ECO:0000313" key="4">
    <source>
        <dbReference type="EMBL" id="AKB44461.1"/>
    </source>
</evidence>
<dbReference type="PROSITE" id="PS50005">
    <property type="entry name" value="TPR"/>
    <property type="match status" value="6"/>
</dbReference>
<reference evidence="4 5" key="1">
    <citation type="submission" date="2014-07" db="EMBL/GenBank/DDBJ databases">
        <title>Methanogenic archaea and the global carbon cycle.</title>
        <authorList>
            <person name="Henriksen J.R."/>
            <person name="Luke J."/>
            <person name="Reinhart S."/>
            <person name="Benedict M.N."/>
            <person name="Youngblut N.D."/>
            <person name="Metcalf M.E."/>
            <person name="Whitaker R.J."/>
            <person name="Metcalf W.W."/>
        </authorList>
    </citation>
    <scope>NUCLEOTIDE SEQUENCE [LARGE SCALE GENOMIC DNA]</scope>
    <source>
        <strain evidence="4 5">Z-761</strain>
    </source>
</reference>
<sequence length="623" mass="70514">MKKREKLYPLVLALTALFLFLIIFSSTALAANNENALVFQGNYEEAIKVYDKAIENNSQNSEAWYNKGLCLAELGNYEEAIKAFDKAIEITPQNTGALDNKGYYLECLGNYEEAIKAFDKAIEINSQNSYAWCNKGLCLGYLGNYEEAVKAFDKAIDINSQDSKAWYNKGYSLECLGNYEEAIKAFDKAIDINSQYLDAWYNKGYSLECLGNYEEAVKAFDKAIDINSQDSDTWYNKGTCLAHLGKYNEAVEALDKAIEIDPQYSYALSLKESILLNSNKSLFSNSNMFVEEDDLLEYAQIYLKTYEDIINESNLTSDDLGLFSFYQNYPYSVNATISNTNGASVTFIPHSTDKSKVTKVPYPIEKLIPIINNEELNSPSIRGLSITGNSSNISIGQIFYGGNVSNISDMENYSIRDGFVYANNSSNSSLYKLTNAPIILGEGAHLNGITYIDSNNVFRKGELIFNGSLILNDSKVIMKSDLKKDWTKEKAEEDVIGFIYKEQIDRIFNYSKLTGIGYREIGKLVTDYKEKETTGYYETNSYARLRDANAIFSKADQYGIAHDSVLIELLNNKQEETSIDKIFSLMERFLTVIGIISLIKIKYIYQKLKKYFCKFFNASHKFS</sequence>
<dbReference type="PANTHER" id="PTHR44858:SF1">
    <property type="entry name" value="UDP-N-ACETYLGLUCOSAMINE--PEPTIDE N-ACETYLGLUCOSAMINYLTRANSFERASE SPINDLY-RELATED"/>
    <property type="match status" value="1"/>
</dbReference>
<dbReference type="Pfam" id="PF00515">
    <property type="entry name" value="TPR_1"/>
    <property type="match status" value="4"/>
</dbReference>
<dbReference type="SUPFAM" id="SSF48452">
    <property type="entry name" value="TPR-like"/>
    <property type="match status" value="1"/>
</dbReference>
<dbReference type="SMART" id="SM00028">
    <property type="entry name" value="TPR"/>
    <property type="match status" value="7"/>
</dbReference>
<dbReference type="STRING" id="1434123.MSVAZ_2192"/>
<dbReference type="PROSITE" id="PS50293">
    <property type="entry name" value="TPR_REGION"/>
    <property type="match status" value="4"/>
</dbReference>
<feature type="repeat" description="TPR" evidence="3">
    <location>
        <begin position="61"/>
        <end position="94"/>
    </location>
</feature>
<dbReference type="InterPro" id="IPR013105">
    <property type="entry name" value="TPR_2"/>
</dbReference>
<dbReference type="RefSeq" id="WP_052727963.1">
    <property type="nucleotide sequence ID" value="NZ_CP009520.1"/>
</dbReference>
<feature type="repeat" description="TPR" evidence="3">
    <location>
        <begin position="129"/>
        <end position="162"/>
    </location>
</feature>
<dbReference type="InterPro" id="IPR050498">
    <property type="entry name" value="Ycf3"/>
</dbReference>
<dbReference type="GeneID" id="25419050"/>
<accession>A0A0E3LHL1</accession>
<feature type="repeat" description="TPR" evidence="3">
    <location>
        <begin position="163"/>
        <end position="196"/>
    </location>
</feature>
<evidence type="ECO:0000313" key="5">
    <source>
        <dbReference type="Proteomes" id="UP000033096"/>
    </source>
</evidence>
<proteinExistence type="predicted"/>
<dbReference type="InterPro" id="IPR011990">
    <property type="entry name" value="TPR-like_helical_dom_sf"/>
</dbReference>
<dbReference type="HOGENOM" id="CLU_438455_0_0_2"/>
<evidence type="ECO:0000256" key="1">
    <source>
        <dbReference type="ARBA" id="ARBA00022737"/>
    </source>
</evidence>
<feature type="repeat" description="TPR" evidence="3">
    <location>
        <begin position="197"/>
        <end position="230"/>
    </location>
</feature>
<dbReference type="PANTHER" id="PTHR44858">
    <property type="entry name" value="TETRATRICOPEPTIDE REPEAT PROTEIN 6"/>
    <property type="match status" value="1"/>
</dbReference>
<keyword evidence="1" id="KW-0677">Repeat</keyword>
<dbReference type="PATRIC" id="fig|1434123.4.peg.2676"/>
<evidence type="ECO:0000256" key="2">
    <source>
        <dbReference type="ARBA" id="ARBA00022803"/>
    </source>
</evidence>
<protein>
    <submittedName>
        <fullName evidence="4">Uncharacterized protein</fullName>
    </submittedName>
</protein>
<dbReference type="KEGG" id="mvc:MSVAZ_2192"/>
<dbReference type="Pfam" id="PF13432">
    <property type="entry name" value="TPR_16"/>
    <property type="match status" value="1"/>
</dbReference>
<dbReference type="Gene3D" id="1.25.40.10">
    <property type="entry name" value="Tetratricopeptide repeat domain"/>
    <property type="match status" value="2"/>
</dbReference>
<keyword evidence="5" id="KW-1185">Reference proteome</keyword>
<dbReference type="EMBL" id="CP009520">
    <property type="protein sequence ID" value="AKB44461.1"/>
    <property type="molecule type" value="Genomic_DNA"/>
</dbReference>
<name>A0A0E3LHL1_9EURY</name>
<organism evidence="4 5">
    <name type="scientific">Methanosarcina vacuolata Z-761</name>
    <dbReference type="NCBI Taxonomy" id="1434123"/>
    <lineage>
        <taxon>Archaea</taxon>
        <taxon>Methanobacteriati</taxon>
        <taxon>Methanobacteriota</taxon>
        <taxon>Stenosarchaea group</taxon>
        <taxon>Methanomicrobia</taxon>
        <taxon>Methanosarcinales</taxon>
        <taxon>Methanosarcinaceae</taxon>
        <taxon>Methanosarcina</taxon>
    </lineage>
</organism>
<feature type="repeat" description="TPR" evidence="3">
    <location>
        <begin position="231"/>
        <end position="264"/>
    </location>
</feature>